<keyword evidence="5" id="KW-1185">Reference proteome</keyword>
<dbReference type="RefSeq" id="WP_111267099.1">
    <property type="nucleotide sequence ID" value="NZ_CP029843.1"/>
</dbReference>
<accession>A0A2U9T664</accession>
<dbReference type="EMBL" id="CP029843">
    <property type="protein sequence ID" value="AWV08041.1"/>
    <property type="molecule type" value="Genomic_DNA"/>
</dbReference>
<evidence type="ECO:0000313" key="4">
    <source>
        <dbReference type="EMBL" id="AWV08041.1"/>
    </source>
</evidence>
<keyword evidence="3" id="KW-0732">Signal</keyword>
<name>A0A2U9T664_9GAMM</name>
<dbReference type="PANTHER" id="PTHR12558">
    <property type="entry name" value="CELL DIVISION CYCLE 16,23,27"/>
    <property type="match status" value="1"/>
</dbReference>
<dbReference type="Gene3D" id="1.25.40.10">
    <property type="entry name" value="Tetratricopeptide repeat domain"/>
    <property type="match status" value="2"/>
</dbReference>
<feature type="region of interest" description="Disordered" evidence="2">
    <location>
        <begin position="578"/>
        <end position="597"/>
    </location>
</feature>
<dbReference type="SUPFAM" id="SSF48452">
    <property type="entry name" value="TPR-like"/>
    <property type="match status" value="2"/>
</dbReference>
<feature type="repeat" description="TPR" evidence="1">
    <location>
        <begin position="529"/>
        <end position="562"/>
    </location>
</feature>
<organism evidence="4 5">
    <name type="scientific">Marilutibacter maris</name>
    <dbReference type="NCBI Taxonomy" id="1605891"/>
    <lineage>
        <taxon>Bacteria</taxon>
        <taxon>Pseudomonadati</taxon>
        <taxon>Pseudomonadota</taxon>
        <taxon>Gammaproteobacteria</taxon>
        <taxon>Lysobacterales</taxon>
        <taxon>Lysobacteraceae</taxon>
        <taxon>Marilutibacter</taxon>
    </lineage>
</organism>
<reference evidence="4 5" key="1">
    <citation type="submission" date="2018-05" db="EMBL/GenBank/DDBJ databases">
        <title>The complete genome of Lysobacter maris HZ9B, a marine bacterium antagonistic against terrestrial plant pathogens.</title>
        <authorList>
            <person name="Zhang X.-Q."/>
        </authorList>
    </citation>
    <scope>NUCLEOTIDE SEQUENCE [LARGE SCALE GENOMIC DNA]</scope>
    <source>
        <strain evidence="4 5">HZ9B</strain>
    </source>
</reference>
<feature type="chain" id="PRO_5015981768" evidence="3">
    <location>
        <begin position="23"/>
        <end position="597"/>
    </location>
</feature>
<keyword evidence="1" id="KW-0802">TPR repeat</keyword>
<sequence length="597" mass="65371">MRPSLVTLAIALVLTGLPTLHAAEPAAGSGPPAPELAPPSASDDPAVRALEPLLAAEFALQAGRLDEAAGWYLQAARDARDPALAERATRIALLAKDDTGTAEALALWRELGGEQDPEQAGSLMASEAALSLRQGRQRAARRQLSALLAMPGRDGWRHAFGVLATGSHDPRLSAQVLEYLVRRDRIPQVLEAWMAFGGLALRLDAPEVVEDIVARVIERFPGEPRVALLHAGQLREAGKPEQAREVLDGIEVAADDPLLRQSLANEYERLGDLHRAERTLAEGPQSEQIYAFRASLLAQAEDKQALGALYDELRRDAGRPDPRRRMLLGQIAEFLERNDEALEWYAGVPGGAARWQARLRTSTVLHKLDRKQEAYDLLRGIQSDAAAEDDVRRDAYLLEAALREEDKDPAGELDAFARGLAAFPDELDILYARALAWERRDDIARAEADFRKILVIDPESTAALNALGYTLADRTERYQEALELINRARAAEPENAAIIDSYGWVLYRLGRNEEAVIELRRAFAMQDDAEIAAHLAEVLWVLGRREEARRVFDKARALDPDNRSLRRALESVGLPVEAPVGEDAAQDAGAADAGAPA</sequence>
<feature type="compositionally biased region" description="Low complexity" evidence="2">
    <location>
        <begin position="581"/>
        <end position="597"/>
    </location>
</feature>
<feature type="region of interest" description="Disordered" evidence="2">
    <location>
        <begin position="24"/>
        <end position="44"/>
    </location>
</feature>
<evidence type="ECO:0000313" key="5">
    <source>
        <dbReference type="Proteomes" id="UP000249447"/>
    </source>
</evidence>
<dbReference type="Proteomes" id="UP000249447">
    <property type="component" value="Chromosome"/>
</dbReference>
<dbReference type="OrthoDB" id="9766710at2"/>
<dbReference type="AlphaFoldDB" id="A0A2U9T664"/>
<dbReference type="InterPro" id="IPR019734">
    <property type="entry name" value="TPR_rpt"/>
</dbReference>
<proteinExistence type="predicted"/>
<evidence type="ECO:0000256" key="1">
    <source>
        <dbReference type="PROSITE-ProRule" id="PRU00339"/>
    </source>
</evidence>
<dbReference type="PANTHER" id="PTHR12558:SF13">
    <property type="entry name" value="CELL DIVISION CYCLE PROTEIN 27 HOMOLOG"/>
    <property type="match status" value="1"/>
</dbReference>
<dbReference type="Pfam" id="PF13432">
    <property type="entry name" value="TPR_16"/>
    <property type="match status" value="2"/>
</dbReference>
<evidence type="ECO:0000256" key="3">
    <source>
        <dbReference type="SAM" id="SignalP"/>
    </source>
</evidence>
<gene>
    <name evidence="4" type="ORF">C9I47_2363</name>
</gene>
<dbReference type="PROSITE" id="PS50005">
    <property type="entry name" value="TPR"/>
    <property type="match status" value="1"/>
</dbReference>
<dbReference type="SMART" id="SM00028">
    <property type="entry name" value="TPR"/>
    <property type="match status" value="3"/>
</dbReference>
<evidence type="ECO:0000256" key="2">
    <source>
        <dbReference type="SAM" id="MobiDB-lite"/>
    </source>
</evidence>
<feature type="signal peptide" evidence="3">
    <location>
        <begin position="1"/>
        <end position="22"/>
    </location>
</feature>
<protein>
    <submittedName>
        <fullName evidence="4">Membrane protein</fullName>
    </submittedName>
</protein>
<dbReference type="InterPro" id="IPR011990">
    <property type="entry name" value="TPR-like_helical_dom_sf"/>
</dbReference>
<dbReference type="KEGG" id="lmb:C9I47_2363"/>